<feature type="compositionally biased region" description="Basic and acidic residues" evidence="1">
    <location>
        <begin position="93"/>
        <end position="115"/>
    </location>
</feature>
<proteinExistence type="predicted"/>
<protein>
    <submittedName>
        <fullName evidence="2">Uncharacterized protein</fullName>
    </submittedName>
</protein>
<keyword evidence="3" id="KW-1185">Reference proteome</keyword>
<feature type="compositionally biased region" description="Basic residues" evidence="1">
    <location>
        <begin position="60"/>
        <end position="74"/>
    </location>
</feature>
<feature type="compositionally biased region" description="Basic and acidic residues" evidence="1">
    <location>
        <begin position="128"/>
        <end position="137"/>
    </location>
</feature>
<evidence type="ECO:0000313" key="3">
    <source>
        <dbReference type="Proteomes" id="UP001175271"/>
    </source>
</evidence>
<reference evidence="2" key="1">
    <citation type="submission" date="2023-06" db="EMBL/GenBank/DDBJ databases">
        <title>Genomic analysis of the entomopathogenic nematode Steinernema hermaphroditum.</title>
        <authorList>
            <person name="Schwarz E.M."/>
            <person name="Heppert J.K."/>
            <person name="Baniya A."/>
            <person name="Schwartz H.T."/>
            <person name="Tan C.-H."/>
            <person name="Antoshechkin I."/>
            <person name="Sternberg P.W."/>
            <person name="Goodrich-Blair H."/>
            <person name="Dillman A.R."/>
        </authorList>
    </citation>
    <scope>NUCLEOTIDE SEQUENCE</scope>
    <source>
        <strain evidence="2">PS9179</strain>
        <tissue evidence="2">Whole animal</tissue>
    </source>
</reference>
<feature type="compositionally biased region" description="Low complexity" evidence="1">
    <location>
        <begin position="48"/>
        <end position="59"/>
    </location>
</feature>
<evidence type="ECO:0000313" key="2">
    <source>
        <dbReference type="EMBL" id="KAK0416578.1"/>
    </source>
</evidence>
<feature type="compositionally biased region" description="Polar residues" evidence="1">
    <location>
        <begin position="1"/>
        <end position="13"/>
    </location>
</feature>
<feature type="region of interest" description="Disordered" evidence="1">
    <location>
        <begin position="1"/>
        <end position="137"/>
    </location>
</feature>
<comment type="caution">
    <text evidence="2">The sequence shown here is derived from an EMBL/GenBank/DDBJ whole genome shotgun (WGS) entry which is preliminary data.</text>
</comment>
<evidence type="ECO:0000256" key="1">
    <source>
        <dbReference type="SAM" id="MobiDB-lite"/>
    </source>
</evidence>
<name>A0AA39I4Q8_9BILA</name>
<dbReference type="AlphaFoldDB" id="A0AA39I4Q8"/>
<accession>A0AA39I4Q8</accession>
<organism evidence="2 3">
    <name type="scientific">Steinernema hermaphroditum</name>
    <dbReference type="NCBI Taxonomy" id="289476"/>
    <lineage>
        <taxon>Eukaryota</taxon>
        <taxon>Metazoa</taxon>
        <taxon>Ecdysozoa</taxon>
        <taxon>Nematoda</taxon>
        <taxon>Chromadorea</taxon>
        <taxon>Rhabditida</taxon>
        <taxon>Tylenchina</taxon>
        <taxon>Panagrolaimomorpha</taxon>
        <taxon>Strongyloidoidea</taxon>
        <taxon>Steinernematidae</taxon>
        <taxon>Steinernema</taxon>
    </lineage>
</organism>
<dbReference type="EMBL" id="JAUCMV010000002">
    <property type="protein sequence ID" value="KAK0416578.1"/>
    <property type="molecule type" value="Genomic_DNA"/>
</dbReference>
<dbReference type="Proteomes" id="UP001175271">
    <property type="component" value="Unassembled WGS sequence"/>
</dbReference>
<sequence length="201" mass="22323">MQRSVSFRNSATDEQLKKKRKKKSGGGCCGCSKKKKAAKSPPIPPPDATIAPRPSMGMGMRRRPVIKAAPKVRKPLVVSPASTSESKNLRRSLRIEKTQDSDEGSPKELSVKKAPELIPETTQAASSLKEKKTDGLQRDRCRVPREFEEFAAREYFWDDLRVREWSWGYSKKGGDWKTLLGEGVMPTLCYRGAPAATGRGS</sequence>
<gene>
    <name evidence="2" type="ORF">QR680_012570</name>
</gene>